<name>A0A6A2X4X9_HIBSY</name>
<keyword evidence="5" id="KW-0539">Nucleus</keyword>
<evidence type="ECO:0000313" key="7">
    <source>
        <dbReference type="EMBL" id="KAE8657066.1"/>
    </source>
</evidence>
<dbReference type="GO" id="GO:0006355">
    <property type="term" value="P:regulation of DNA-templated transcription"/>
    <property type="evidence" value="ECO:0007669"/>
    <property type="project" value="InterPro"/>
</dbReference>
<dbReference type="GO" id="GO:0005634">
    <property type="term" value="C:nucleus"/>
    <property type="evidence" value="ECO:0007669"/>
    <property type="project" value="UniProtKB-SubCell"/>
</dbReference>
<accession>A0A6A2X4X9</accession>
<dbReference type="AlphaFoldDB" id="A0A6A2X4X9"/>
<dbReference type="EMBL" id="VEPZ02001762">
    <property type="protein sequence ID" value="KAE8657066.1"/>
    <property type="molecule type" value="Genomic_DNA"/>
</dbReference>
<evidence type="ECO:0000259" key="6">
    <source>
        <dbReference type="Pfam" id="PF05712"/>
    </source>
</evidence>
<sequence>MLLQLVHLDKESVPSDSSEKLVNIQIPLTLKKQLINDCEFITHLGKLIVLPCTPNVEDILKMYLDYRHKKDNMVFDSVREIFKGIRAYFNKALAVILLYKSERKQYRNTITEDICPSILYGAEHLLRLFVKLPELLMRADIEQETLLELQKKLVDFLKFLQKNQNTLFLSRYYGAGDVETSSNKHEN</sequence>
<keyword evidence="3" id="KW-0805">Transcription regulation</keyword>
<keyword evidence="2" id="KW-0156">Chromatin regulator</keyword>
<evidence type="ECO:0000256" key="2">
    <source>
        <dbReference type="ARBA" id="ARBA00022853"/>
    </source>
</evidence>
<dbReference type="InterPro" id="IPR038217">
    <property type="entry name" value="MRG_C_sf"/>
</dbReference>
<dbReference type="PROSITE" id="PS51640">
    <property type="entry name" value="MRG"/>
    <property type="match status" value="1"/>
</dbReference>
<reference evidence="7" key="1">
    <citation type="submission" date="2019-09" db="EMBL/GenBank/DDBJ databases">
        <title>Draft genome information of white flower Hibiscus syriacus.</title>
        <authorList>
            <person name="Kim Y.-M."/>
        </authorList>
    </citation>
    <scope>NUCLEOTIDE SEQUENCE [LARGE SCALE GENOMIC DNA]</scope>
    <source>
        <strain evidence="7">YM2019G1</strain>
    </source>
</reference>
<feature type="domain" description="MRG" evidence="6">
    <location>
        <begin position="15"/>
        <end position="172"/>
    </location>
</feature>
<evidence type="ECO:0000256" key="5">
    <source>
        <dbReference type="ARBA" id="ARBA00023242"/>
    </source>
</evidence>
<dbReference type="InterPro" id="IPR026541">
    <property type="entry name" value="MRG_dom"/>
</dbReference>
<dbReference type="PANTHER" id="PTHR10880">
    <property type="entry name" value="MORTALITY FACTOR 4-LIKE PROTEIN"/>
    <property type="match status" value="1"/>
</dbReference>
<dbReference type="Proteomes" id="UP000436088">
    <property type="component" value="Unassembled WGS sequence"/>
</dbReference>
<evidence type="ECO:0000256" key="4">
    <source>
        <dbReference type="ARBA" id="ARBA00023163"/>
    </source>
</evidence>
<dbReference type="Gene3D" id="1.10.274.30">
    <property type="entry name" value="MRG domain"/>
    <property type="match status" value="1"/>
</dbReference>
<proteinExistence type="predicted"/>
<organism evidence="7 8">
    <name type="scientific">Hibiscus syriacus</name>
    <name type="common">Rose of Sharon</name>
    <dbReference type="NCBI Taxonomy" id="106335"/>
    <lineage>
        <taxon>Eukaryota</taxon>
        <taxon>Viridiplantae</taxon>
        <taxon>Streptophyta</taxon>
        <taxon>Embryophyta</taxon>
        <taxon>Tracheophyta</taxon>
        <taxon>Spermatophyta</taxon>
        <taxon>Magnoliopsida</taxon>
        <taxon>eudicotyledons</taxon>
        <taxon>Gunneridae</taxon>
        <taxon>Pentapetalae</taxon>
        <taxon>rosids</taxon>
        <taxon>malvids</taxon>
        <taxon>Malvales</taxon>
        <taxon>Malvaceae</taxon>
        <taxon>Malvoideae</taxon>
        <taxon>Hibiscus</taxon>
    </lineage>
</organism>
<evidence type="ECO:0000256" key="3">
    <source>
        <dbReference type="ARBA" id="ARBA00023015"/>
    </source>
</evidence>
<evidence type="ECO:0000313" key="8">
    <source>
        <dbReference type="Proteomes" id="UP000436088"/>
    </source>
</evidence>
<dbReference type="GO" id="GO:0048586">
    <property type="term" value="P:regulation of long-day photoperiodism, flowering"/>
    <property type="evidence" value="ECO:0007669"/>
    <property type="project" value="UniProtKB-ARBA"/>
</dbReference>
<comment type="subcellular location">
    <subcellularLocation>
        <location evidence="1">Nucleus</location>
    </subcellularLocation>
</comment>
<dbReference type="GO" id="GO:0006325">
    <property type="term" value="P:chromatin organization"/>
    <property type="evidence" value="ECO:0007669"/>
    <property type="project" value="UniProtKB-KW"/>
</dbReference>
<keyword evidence="8" id="KW-1185">Reference proteome</keyword>
<keyword evidence="4" id="KW-0804">Transcription</keyword>
<evidence type="ECO:0000256" key="1">
    <source>
        <dbReference type="ARBA" id="ARBA00004123"/>
    </source>
</evidence>
<comment type="caution">
    <text evidence="7">The sequence shown here is derived from an EMBL/GenBank/DDBJ whole genome shotgun (WGS) entry which is preliminary data.</text>
</comment>
<dbReference type="Pfam" id="PF05712">
    <property type="entry name" value="MRG"/>
    <property type="match status" value="1"/>
</dbReference>
<dbReference type="GO" id="GO:0000123">
    <property type="term" value="C:histone acetyltransferase complex"/>
    <property type="evidence" value="ECO:0007669"/>
    <property type="project" value="TreeGrafter"/>
</dbReference>
<dbReference type="GO" id="GO:1990841">
    <property type="term" value="F:promoter-specific chromatin binding"/>
    <property type="evidence" value="ECO:0007669"/>
    <property type="project" value="UniProtKB-ARBA"/>
</dbReference>
<dbReference type="PANTHER" id="PTHR10880:SF44">
    <property type="entry name" value="PROTEIN MRG2"/>
    <property type="match status" value="1"/>
</dbReference>
<dbReference type="InterPro" id="IPR008676">
    <property type="entry name" value="MRG"/>
</dbReference>
<gene>
    <name evidence="7" type="ORF">F3Y22_tig00116997pilonHSYRG00938</name>
</gene>
<protein>
    <submittedName>
        <fullName evidence="7">Protein MRG2</fullName>
    </submittedName>
</protein>
<dbReference type="FunFam" id="1.10.274.30:FF:000005">
    <property type="entry name" value="Chromatin modification-related protein EAF3"/>
    <property type="match status" value="1"/>
</dbReference>